<dbReference type="Pfam" id="PF05037">
    <property type="entry name" value="DUF669"/>
    <property type="match status" value="1"/>
</dbReference>
<comment type="caution">
    <text evidence="2">The sequence shown here is derived from an EMBL/GenBank/DDBJ whole genome shotgun (WGS) entry which is preliminary data.</text>
</comment>
<feature type="region of interest" description="Disordered" evidence="1">
    <location>
        <begin position="1"/>
        <end position="60"/>
    </location>
</feature>
<sequence>MGQKQKRRKRSNLSDPYASPEDWWKRTQSGRYQDEAVARRKSMAYQPPQHDKDAPDEFEAVPPGVYGCAVESLELKYSQEEGNPYVAWTYVIIEGEQKNRRVWNNTSLLKKSINMPGGWYKS</sequence>
<organism evidence="2">
    <name type="scientific">marine sediment metagenome</name>
    <dbReference type="NCBI Taxonomy" id="412755"/>
    <lineage>
        <taxon>unclassified sequences</taxon>
        <taxon>metagenomes</taxon>
        <taxon>ecological metagenomes</taxon>
    </lineage>
</organism>
<feature type="non-terminal residue" evidence="2">
    <location>
        <position position="122"/>
    </location>
</feature>
<evidence type="ECO:0000313" key="2">
    <source>
        <dbReference type="EMBL" id="KKK82771.1"/>
    </source>
</evidence>
<accession>A0A0F9BEC2</accession>
<reference evidence="2" key="1">
    <citation type="journal article" date="2015" name="Nature">
        <title>Complex archaea that bridge the gap between prokaryotes and eukaryotes.</title>
        <authorList>
            <person name="Spang A."/>
            <person name="Saw J.H."/>
            <person name="Jorgensen S.L."/>
            <person name="Zaremba-Niedzwiedzka K."/>
            <person name="Martijn J."/>
            <person name="Lind A.E."/>
            <person name="van Eijk R."/>
            <person name="Schleper C."/>
            <person name="Guy L."/>
            <person name="Ettema T.J."/>
        </authorList>
    </citation>
    <scope>NUCLEOTIDE SEQUENCE</scope>
</reference>
<protein>
    <submittedName>
        <fullName evidence="2">Uncharacterized protein</fullName>
    </submittedName>
</protein>
<dbReference type="InterPro" id="IPR007731">
    <property type="entry name" value="DUF669"/>
</dbReference>
<feature type="compositionally biased region" description="Basic residues" evidence="1">
    <location>
        <begin position="1"/>
        <end position="11"/>
    </location>
</feature>
<evidence type="ECO:0000256" key="1">
    <source>
        <dbReference type="SAM" id="MobiDB-lite"/>
    </source>
</evidence>
<name>A0A0F9BEC2_9ZZZZ</name>
<proteinExistence type="predicted"/>
<dbReference type="AlphaFoldDB" id="A0A0F9BEC2"/>
<dbReference type="EMBL" id="LAZR01052518">
    <property type="protein sequence ID" value="KKK82771.1"/>
    <property type="molecule type" value="Genomic_DNA"/>
</dbReference>
<gene>
    <name evidence="2" type="ORF">LCGC14_2800070</name>
</gene>